<reference evidence="4" key="1">
    <citation type="journal article" date="2019" name="Int. J. Syst. Evol. Microbiol.">
        <title>The Global Catalogue of Microorganisms (GCM) 10K type strain sequencing project: providing services to taxonomists for standard genome sequencing and annotation.</title>
        <authorList>
            <consortium name="The Broad Institute Genomics Platform"/>
            <consortium name="The Broad Institute Genome Sequencing Center for Infectious Disease"/>
            <person name="Wu L."/>
            <person name="Ma J."/>
        </authorList>
    </citation>
    <scope>NUCLEOTIDE SEQUENCE [LARGE SCALE GENOMIC DNA]</scope>
    <source>
        <strain evidence="4">JCM 17452</strain>
    </source>
</reference>
<dbReference type="RefSeq" id="WP_139002893.1">
    <property type="nucleotide sequence ID" value="NZ_BAABAV010000003.1"/>
</dbReference>
<proteinExistence type="predicted"/>
<gene>
    <name evidence="3" type="ORF">GCM10022257_26170</name>
</gene>
<dbReference type="InterPro" id="IPR026444">
    <property type="entry name" value="Secre_tail"/>
</dbReference>
<dbReference type="NCBIfam" id="TIGR04183">
    <property type="entry name" value="Por_Secre_tail"/>
    <property type="match status" value="1"/>
</dbReference>
<protein>
    <recommendedName>
        <fullName evidence="2">Secretion system C-terminal sorting domain-containing protein</fullName>
    </recommendedName>
</protein>
<feature type="domain" description="Secretion system C-terminal sorting" evidence="2">
    <location>
        <begin position="750"/>
        <end position="819"/>
    </location>
</feature>
<organism evidence="3 4">
    <name type="scientific">Hyunsoonleella aestuarii</name>
    <dbReference type="NCBI Taxonomy" id="912802"/>
    <lineage>
        <taxon>Bacteria</taxon>
        <taxon>Pseudomonadati</taxon>
        <taxon>Bacteroidota</taxon>
        <taxon>Flavobacteriia</taxon>
        <taxon>Flavobacteriales</taxon>
        <taxon>Flavobacteriaceae</taxon>
    </lineage>
</organism>
<dbReference type="EMBL" id="BAABAV010000003">
    <property type="protein sequence ID" value="GAA4270516.1"/>
    <property type="molecule type" value="Genomic_DNA"/>
</dbReference>
<evidence type="ECO:0000313" key="4">
    <source>
        <dbReference type="Proteomes" id="UP001500027"/>
    </source>
</evidence>
<name>A0ABP8EE30_9FLAO</name>
<dbReference type="Pfam" id="PF18962">
    <property type="entry name" value="Por_Secre_tail"/>
    <property type="match status" value="1"/>
</dbReference>
<keyword evidence="1" id="KW-0732">Signal</keyword>
<comment type="caution">
    <text evidence="3">The sequence shown here is derived from an EMBL/GenBank/DDBJ whole genome shotgun (WGS) entry which is preliminary data.</text>
</comment>
<evidence type="ECO:0000313" key="3">
    <source>
        <dbReference type="EMBL" id="GAA4270516.1"/>
    </source>
</evidence>
<sequence length="820" mass="92049">MKKITNNKLILLVFSFFLTLSTTYGQLSLISDQNIDFSEAITTVSNGNWSDSSIWSTGVVPTATDDVSIEGNHTIYIDVQGTTSGQVVDLCNNLRVKQGGVLQMGHNTPNFAKDLRINGSILCNGTFSAGRNQPSGAGDGLIYDYNSRIYLNLNEETTYVSGSGFFNPKSLNISSSSGERNLVIDLYNIIIDDSFAIKSNNRVNVTIKHYSYINIKQNLGLTGSTYQWSLPTAKADLTIEGVVIANNVSLFTKNTTSGDSSSLTIADKGSLYVQSINEGDLNVISEAAGFNLNISTDGLFRLGEGVDFDNLLQSNPNFNFTNNGELRAHYSSTLPTKAQITSAIDANDPNLGVDVSQIQNIFGSSHIAGWYNFTDRPYLLEGLDYYKDFGATSIKTTLTAINGKMFSAYPFNHTWPSFPTLKDVAQHQYIDSLFKRKHIKTHTFWTTTKNKGDWKKGPDFDHSSYLNEEQQFYDLTKHLLETYGATRKTFVYQNWEGDWMLRGQGVLWEQDPTLIPDDVEWDIEGMARMFRARQRGTERARNEVFNDSVKVYHGIEFNKLWWNDSGTRKTMMESDIPCVIADVASKTRLDLTSWSAYDGGWTNNANPHGHAMWKGLEIARYFTTETRDLPFSFPVQIGEFAINENPPYNGSNTQSVIENRYGRYIGVALGLNIPNFYLWNLYCSGQQGAPNGFTWEKGVQYEDDFLYEWMDGKWLIEPDGSWGHAANFLMEQWAITLSTESPESISNVTIYPNPAINEVNLKGVESGARILFFDIHGRALKMFTYQQNENIDVSGLSAGSYIVRIQDTNKSIEIKKLIIN</sequence>
<dbReference type="Proteomes" id="UP001500027">
    <property type="component" value="Unassembled WGS sequence"/>
</dbReference>
<evidence type="ECO:0000259" key="2">
    <source>
        <dbReference type="Pfam" id="PF18962"/>
    </source>
</evidence>
<evidence type="ECO:0000256" key="1">
    <source>
        <dbReference type="ARBA" id="ARBA00022729"/>
    </source>
</evidence>
<accession>A0ABP8EE30</accession>
<keyword evidence="4" id="KW-1185">Reference proteome</keyword>